<evidence type="ECO:0000313" key="3">
    <source>
        <dbReference type="Proteomes" id="UP000024376"/>
    </source>
</evidence>
<sequence>MRWDPKGAGGRVEAVATARTGAWVPYSAPLVVAAVWIVDGPGAVKRDEARQGGAEEEDAGTALKGDDGARAQTQTQAAVRSGRDSHSRVGVSPRAGSRAQRQRRRG</sequence>
<evidence type="ECO:0000313" key="2">
    <source>
        <dbReference type="EMBL" id="ETS04468.1"/>
    </source>
</evidence>
<dbReference type="Proteomes" id="UP000024376">
    <property type="component" value="Unassembled WGS sequence"/>
</dbReference>
<name>A0A024SGQ5_HYPJR</name>
<dbReference type="KEGG" id="trr:M419DRAFT_6322"/>
<gene>
    <name evidence="2" type="ORF">M419DRAFT_6322</name>
</gene>
<proteinExistence type="predicted"/>
<dbReference type="HOGENOM" id="CLU_2225083_0_0_1"/>
<protein>
    <submittedName>
        <fullName evidence="2">Uncharacterized protein</fullName>
    </submittedName>
</protein>
<reference evidence="3" key="1">
    <citation type="journal article" date="2013" name="Ind. Biotechnol.">
        <title>Comparative genomics analysis of Trichoderma reesei strains.</title>
        <authorList>
            <person name="Koike H."/>
            <person name="Aerts A."/>
            <person name="LaButti K."/>
            <person name="Grigoriev I.V."/>
            <person name="Baker S.E."/>
        </authorList>
    </citation>
    <scope>NUCLEOTIDE SEQUENCE [LARGE SCALE GENOMIC DNA]</scope>
    <source>
        <strain evidence="3">ATCC 56765 / BCRC 32924 / NRRL 11460 / Rut C-30</strain>
    </source>
</reference>
<feature type="region of interest" description="Disordered" evidence="1">
    <location>
        <begin position="45"/>
        <end position="106"/>
    </location>
</feature>
<dbReference type="AlphaFoldDB" id="A0A024SGQ5"/>
<organism evidence="2 3">
    <name type="scientific">Hypocrea jecorina (strain ATCC 56765 / BCRC 32924 / NRRL 11460 / Rut C-30)</name>
    <name type="common">Trichoderma reesei</name>
    <dbReference type="NCBI Taxonomy" id="1344414"/>
    <lineage>
        <taxon>Eukaryota</taxon>
        <taxon>Fungi</taxon>
        <taxon>Dikarya</taxon>
        <taxon>Ascomycota</taxon>
        <taxon>Pezizomycotina</taxon>
        <taxon>Sordariomycetes</taxon>
        <taxon>Hypocreomycetidae</taxon>
        <taxon>Hypocreales</taxon>
        <taxon>Hypocreaceae</taxon>
        <taxon>Trichoderma</taxon>
    </lineage>
</organism>
<accession>A0A024SGQ5</accession>
<evidence type="ECO:0000256" key="1">
    <source>
        <dbReference type="SAM" id="MobiDB-lite"/>
    </source>
</evidence>
<dbReference type="EMBL" id="KI911141">
    <property type="protein sequence ID" value="ETS04468.1"/>
    <property type="molecule type" value="Genomic_DNA"/>
</dbReference>